<proteinExistence type="predicted"/>
<accession>A0ABX6TKV4</accession>
<feature type="transmembrane region" description="Helical" evidence="1">
    <location>
        <begin position="105"/>
        <end position="126"/>
    </location>
</feature>
<keyword evidence="4" id="KW-1185">Reference proteome</keyword>
<protein>
    <submittedName>
        <fullName evidence="3">Uncharacterized protein</fullName>
    </submittedName>
</protein>
<reference evidence="3 4" key="1">
    <citation type="submission" date="2020-09" db="EMBL/GenBank/DDBJ databases">
        <title>Pedobacter sp. SW-16 isolated from soil near Yeocheon.</title>
        <authorList>
            <person name="Im H.S."/>
            <person name="Joung Y."/>
            <person name="Lee S.-S."/>
        </authorList>
    </citation>
    <scope>NUCLEOTIDE SEQUENCE [LARGE SCALE GENOMIC DNA]</scope>
    <source>
        <strain evidence="3 4">SW-16</strain>
    </source>
</reference>
<name>A0ABX6TKV4_9SPHI</name>
<sequence length="138" mass="14991">MKIIRNLFLSVLFVSFYFNVYSQSGCYTAGGNKDLYTMTGTATTTTICGAGTQSYSNTQTKYNKPAGCDWAPLSTSGTCKVNTPEGNNLCGIIGIYTLACPIDDYTPLALCALAGIGSFFLTRFNFKNISCRDFIKML</sequence>
<evidence type="ECO:0000256" key="1">
    <source>
        <dbReference type="SAM" id="Phobius"/>
    </source>
</evidence>
<keyword evidence="1" id="KW-1133">Transmembrane helix</keyword>
<keyword evidence="1" id="KW-0812">Transmembrane</keyword>
<evidence type="ECO:0000313" key="3">
    <source>
        <dbReference type="EMBL" id="QNR85317.1"/>
    </source>
</evidence>
<feature type="signal peptide" evidence="2">
    <location>
        <begin position="1"/>
        <end position="22"/>
    </location>
</feature>
<keyword evidence="2" id="KW-0732">Signal</keyword>
<dbReference type="Proteomes" id="UP000516439">
    <property type="component" value="Chromosome"/>
</dbReference>
<keyword evidence="1" id="KW-0472">Membrane</keyword>
<dbReference type="EMBL" id="CP061171">
    <property type="protein sequence ID" value="QNR85317.1"/>
    <property type="molecule type" value="Genomic_DNA"/>
</dbReference>
<organism evidence="3 4">
    <name type="scientific">Pedobacter riviphilus</name>
    <dbReference type="NCBI Taxonomy" id="2766984"/>
    <lineage>
        <taxon>Bacteria</taxon>
        <taxon>Pseudomonadati</taxon>
        <taxon>Bacteroidota</taxon>
        <taxon>Sphingobacteriia</taxon>
        <taxon>Sphingobacteriales</taxon>
        <taxon>Sphingobacteriaceae</taxon>
        <taxon>Pedobacter</taxon>
    </lineage>
</organism>
<feature type="chain" id="PRO_5047231006" evidence="2">
    <location>
        <begin position="23"/>
        <end position="138"/>
    </location>
</feature>
<gene>
    <name evidence="3" type="ORF">H9N25_02170</name>
</gene>
<evidence type="ECO:0000313" key="4">
    <source>
        <dbReference type="Proteomes" id="UP000516439"/>
    </source>
</evidence>
<evidence type="ECO:0000256" key="2">
    <source>
        <dbReference type="SAM" id="SignalP"/>
    </source>
</evidence>
<dbReference type="RefSeq" id="WP_167293118.1">
    <property type="nucleotide sequence ID" value="NZ_CP061171.1"/>
</dbReference>